<dbReference type="OrthoDB" id="2287188at2759"/>
<comment type="caution">
    <text evidence="4">The sequence shown here is derived from an EMBL/GenBank/DDBJ whole genome shotgun (WGS) entry which is preliminary data.</text>
</comment>
<dbReference type="Pfam" id="PF15865">
    <property type="entry name" value="Fanconi_A_N"/>
    <property type="match status" value="1"/>
</dbReference>
<feature type="domain" description="Fanconi anaemia group A protein N-terminal" evidence="1">
    <location>
        <begin position="144"/>
        <end position="415"/>
    </location>
</feature>
<dbReference type="InterPro" id="IPR055387">
    <property type="entry name" value="FANCA_arcN"/>
</dbReference>
<dbReference type="Pfam" id="PF24781">
    <property type="entry name" value="FANCA_helical"/>
    <property type="match status" value="1"/>
</dbReference>
<dbReference type="InterPro" id="IPR031729">
    <property type="entry name" value="Fanconi_A_N"/>
</dbReference>
<feature type="domain" description="Fanconi anaemia group A protein arcN subdomain" evidence="3">
    <location>
        <begin position="578"/>
        <end position="768"/>
    </location>
</feature>
<dbReference type="Pfam" id="PF24783">
    <property type="entry name" value="FANCA_arcN"/>
    <property type="match status" value="1"/>
</dbReference>
<proteinExistence type="predicted"/>
<dbReference type="STRING" id="50429.A0A2B4RH86"/>
<evidence type="ECO:0000259" key="1">
    <source>
        <dbReference type="Pfam" id="PF15865"/>
    </source>
</evidence>
<dbReference type="PANTHER" id="PTHR12047">
    <property type="entry name" value="FANCONI ANEMIA GROUP A PROTEIN"/>
    <property type="match status" value="1"/>
</dbReference>
<sequence>MVYESESTQIKEHKKTSGSVDELKKAALQMVHDNFSFEGILRESEDPWDENSKFKLCSSLSVESCFSVLKCQASKAACPLELLTAERLSGRLIAVCNSSEQLLTKKQLESIMAVLELIKKMLSEQCFNRVYFTKHLTNKGPTTPLEVVWMLHKNFIVSFNTYLACCLNHSETVDALSNGLIALCLNIMDVEKQEIILSDLLVRLLIFSFPESKIREGSNSTLEKVSQEILDIVVDRSDFSVCKQVENISSEQDSSNRFLVFEIIRKLNDVPWTTIKKFFSRQLSRFFTLQTDVEKTVLHSAFCKQKKLKFSLLGEAMKRVFEQFLLVFDPVYVMESLKNAFFKDKVNVEGILAFLSVFVVLVKEAAGMLEGYVRDLVKDALNNNDSSTLSIAFLVIRQVTLQGGHVSQPYVSWFQVHIIKAPQVPAKLRELVTDYVSLAKTRLMDLKEPVELMGMYGNRTETPGTEVKSEHTKQLEQASSDVEKVIESFEKSGKVPSSVMEASIFRKPYFIGRFLPALLTPRKLPEEPDGRAQLIEVLSRAGKIPKNMLSAYQSACEKITIEQIEVSSSEDEGTLSGMEKLVKSLEKFTKLVTESLKGTNVSRHSGGISSQLSIILGTLHSMIDLRKETQSLNQLVELDVSKSEVTSADPVVDTLLDPFCQTCSAVNNHGSESLDPCKRYNWASHFVAMFTSITPLHNNLYGQLWRKCCHEGSSATIEETHGLAVFLSYLCTNQKTSPPVLLQGVTHCVGRNAPEITTHTLEVFTSNTTGLDGNTGESTGYLSVVMLQKMFYLFHRLNVQGQTPFFKPTLDLDLLSIVKNLCSLQKFQEVRKKGGEVSMRVLQDEHVLHAFSWCKC</sequence>
<evidence type="ECO:0000313" key="5">
    <source>
        <dbReference type="Proteomes" id="UP000225706"/>
    </source>
</evidence>
<feature type="domain" description="Fanconi anaemia group A protein helical" evidence="2">
    <location>
        <begin position="476"/>
        <end position="556"/>
    </location>
</feature>
<dbReference type="PANTHER" id="PTHR12047:SF2">
    <property type="entry name" value="FANCONI ANEMIA GROUP A PROTEIN"/>
    <property type="match status" value="1"/>
</dbReference>
<gene>
    <name evidence="4" type="primary">Fanca</name>
    <name evidence="4" type="ORF">AWC38_SpisGene20077</name>
</gene>
<organism evidence="4 5">
    <name type="scientific">Stylophora pistillata</name>
    <name type="common">Smooth cauliflower coral</name>
    <dbReference type="NCBI Taxonomy" id="50429"/>
    <lineage>
        <taxon>Eukaryota</taxon>
        <taxon>Metazoa</taxon>
        <taxon>Cnidaria</taxon>
        <taxon>Anthozoa</taxon>
        <taxon>Hexacorallia</taxon>
        <taxon>Scleractinia</taxon>
        <taxon>Astrocoeniina</taxon>
        <taxon>Pocilloporidae</taxon>
        <taxon>Stylophora</taxon>
    </lineage>
</organism>
<protein>
    <submittedName>
        <fullName evidence="4">Fanconi anemia group A protein-like</fullName>
    </submittedName>
</protein>
<dbReference type="InterPro" id="IPR055386">
    <property type="entry name" value="FANCA_helical"/>
</dbReference>
<dbReference type="Proteomes" id="UP000225706">
    <property type="component" value="Unassembled WGS sequence"/>
</dbReference>
<dbReference type="InterPro" id="IPR003516">
    <property type="entry name" value="FANCA"/>
</dbReference>
<keyword evidence="5" id="KW-1185">Reference proteome</keyword>
<evidence type="ECO:0000313" key="4">
    <source>
        <dbReference type="EMBL" id="PFX15707.1"/>
    </source>
</evidence>
<evidence type="ECO:0000259" key="2">
    <source>
        <dbReference type="Pfam" id="PF24781"/>
    </source>
</evidence>
<dbReference type="GO" id="GO:0036297">
    <property type="term" value="P:interstrand cross-link repair"/>
    <property type="evidence" value="ECO:0007669"/>
    <property type="project" value="InterPro"/>
</dbReference>
<accession>A0A2B4RH86</accession>
<dbReference type="AlphaFoldDB" id="A0A2B4RH86"/>
<name>A0A2B4RH86_STYPI</name>
<dbReference type="EMBL" id="LSMT01000620">
    <property type="protein sequence ID" value="PFX15707.1"/>
    <property type="molecule type" value="Genomic_DNA"/>
</dbReference>
<reference evidence="5" key="1">
    <citation type="journal article" date="2017" name="bioRxiv">
        <title>Comparative analysis of the genomes of Stylophora pistillata and Acropora digitifera provides evidence for extensive differences between species of corals.</title>
        <authorList>
            <person name="Voolstra C.R."/>
            <person name="Li Y."/>
            <person name="Liew Y.J."/>
            <person name="Baumgarten S."/>
            <person name="Zoccola D."/>
            <person name="Flot J.-F."/>
            <person name="Tambutte S."/>
            <person name="Allemand D."/>
            <person name="Aranda M."/>
        </authorList>
    </citation>
    <scope>NUCLEOTIDE SEQUENCE [LARGE SCALE GENOMIC DNA]</scope>
</reference>
<dbReference type="GO" id="GO:0043240">
    <property type="term" value="C:Fanconi anaemia nuclear complex"/>
    <property type="evidence" value="ECO:0007669"/>
    <property type="project" value="InterPro"/>
</dbReference>
<evidence type="ECO:0000259" key="3">
    <source>
        <dbReference type="Pfam" id="PF24783"/>
    </source>
</evidence>